<gene>
    <name evidence="1" type="ORF">Glove_363g37</name>
</gene>
<protein>
    <submittedName>
        <fullName evidence="1">Uncharacterized protein</fullName>
    </submittedName>
</protein>
<dbReference type="AlphaFoldDB" id="A0A397H8S8"/>
<keyword evidence="2" id="KW-1185">Reference proteome</keyword>
<evidence type="ECO:0000313" key="1">
    <source>
        <dbReference type="EMBL" id="RHZ59505.1"/>
    </source>
</evidence>
<sequence>MEQWLMHNFATQDLTRKTNANNLNKLCTWNNKYDEEVRFSKYQEMHKIELTLLGLIQLQYDRAS</sequence>
<comment type="caution">
    <text evidence="1">The sequence shown here is derived from an EMBL/GenBank/DDBJ whole genome shotgun (WGS) entry which is preliminary data.</text>
</comment>
<dbReference type="Proteomes" id="UP000266861">
    <property type="component" value="Unassembled WGS sequence"/>
</dbReference>
<organism evidence="1 2">
    <name type="scientific">Diversispora epigaea</name>
    <dbReference type="NCBI Taxonomy" id="1348612"/>
    <lineage>
        <taxon>Eukaryota</taxon>
        <taxon>Fungi</taxon>
        <taxon>Fungi incertae sedis</taxon>
        <taxon>Mucoromycota</taxon>
        <taxon>Glomeromycotina</taxon>
        <taxon>Glomeromycetes</taxon>
        <taxon>Diversisporales</taxon>
        <taxon>Diversisporaceae</taxon>
        <taxon>Diversispora</taxon>
    </lineage>
</organism>
<accession>A0A397H8S8</accession>
<proteinExistence type="predicted"/>
<dbReference type="EMBL" id="PQFF01000329">
    <property type="protein sequence ID" value="RHZ59505.1"/>
    <property type="molecule type" value="Genomic_DNA"/>
</dbReference>
<name>A0A397H8S8_9GLOM</name>
<evidence type="ECO:0000313" key="2">
    <source>
        <dbReference type="Proteomes" id="UP000266861"/>
    </source>
</evidence>
<reference evidence="1 2" key="1">
    <citation type="submission" date="2018-08" db="EMBL/GenBank/DDBJ databases">
        <title>Genome and evolution of the arbuscular mycorrhizal fungus Diversispora epigaea (formerly Glomus versiforme) and its bacterial endosymbionts.</title>
        <authorList>
            <person name="Sun X."/>
            <person name="Fei Z."/>
            <person name="Harrison M."/>
        </authorList>
    </citation>
    <scope>NUCLEOTIDE SEQUENCE [LARGE SCALE GENOMIC DNA]</scope>
    <source>
        <strain evidence="1 2">IT104</strain>
    </source>
</reference>